<dbReference type="PANTHER" id="PTHR20930">
    <property type="entry name" value="OVARIAN CARCINOMA ANTIGEN CA125-RELATED"/>
    <property type="match status" value="1"/>
</dbReference>
<evidence type="ECO:0000256" key="5">
    <source>
        <dbReference type="SAM" id="MobiDB-lite"/>
    </source>
</evidence>
<keyword evidence="3" id="KW-0862">Zinc</keyword>
<evidence type="ECO:0000313" key="7">
    <source>
        <dbReference type="EMBL" id="PTQ28142.1"/>
    </source>
</evidence>
<dbReference type="Gramene" id="Mp4g03120.1">
    <property type="protein sequence ID" value="Mp4g03120.1.cds1"/>
    <property type="gene ID" value="Mp4g03120"/>
</dbReference>
<evidence type="ECO:0000259" key="6">
    <source>
        <dbReference type="PROSITE" id="PS50135"/>
    </source>
</evidence>
<name>A0A2R6W2V0_MARPO</name>
<sequence>MAYGENIGQPWLHKGVKCAKCEVSPISGFRYKCKKRPDYDLCQACFRREIPDPKIKYVKIERGKSTGPYQVHFIECAECGIAPIKGKRYRHKTQEDCDLCEACYSRATNPSNRRAQPESDYEVYEELFINSVCKKYDQVYHFDKRCDECLVSPICGPTFTSIKNPDYDLCAFCHDDKLQSDSIRSGDFCSREKPDASAVYHLNIICCVHCGATPIKGPAFKHRRDPNKTLCLICYYHVQEDKQRFFLRIEPPRQADKGPGPNKFAVMAQKSAAQAANKTSAAKTATVTESPPSPPPPAAAAVAVAAAAAAAQVAAESTAKSDPVPAPGANSTTNLESSGGVGVGSRGYVPRSANGIGSVAPGLSPSPKITSRSAVEIKAPPPPLYTAGLKTSRAPPPSPRPVSPPSPPPAQPQQQQTGLKFNSAAAPAPAPAAQQGTSLKFTPSAPVAAPKSILKVTFAEPEQQPASTAKFSPAAPQPVPPAQQQADLNYSSRSPPKSHYTPAAQNTNSTYQQRYPQPAAATAPQVPGSNSAFQGISGQQQQQQQPASSQPQSGVHNYMPGAAAGYPPSAADYLAAMTAAQHNSAQQTLAMLNAIRIEKERSSLAIMQQILQRNQQQGVDFSAMLGNTGVGGGGGGAIDFASLLNNAGSTPDYSAFLSAAAAGGGASGIDYSSILGGAAGGGNVDIAAFLAAQNNLGGLAGVIGNLGGLGLG</sequence>
<feature type="domain" description="ZZ-type" evidence="6">
    <location>
        <begin position="13"/>
        <end position="65"/>
    </location>
</feature>
<keyword evidence="8" id="KW-1185">Reference proteome</keyword>
<proteinExistence type="predicted"/>
<feature type="compositionally biased region" description="Pro residues" evidence="5">
    <location>
        <begin position="394"/>
        <end position="411"/>
    </location>
</feature>
<feature type="compositionally biased region" description="Low complexity" evidence="5">
    <location>
        <begin position="424"/>
        <end position="433"/>
    </location>
</feature>
<dbReference type="Gene3D" id="3.30.60.90">
    <property type="match status" value="3"/>
</dbReference>
<feature type="compositionally biased region" description="Low complexity" evidence="5">
    <location>
        <begin position="269"/>
        <end position="290"/>
    </location>
</feature>
<evidence type="ECO:0000256" key="1">
    <source>
        <dbReference type="ARBA" id="ARBA00022723"/>
    </source>
</evidence>
<organism evidence="7 8">
    <name type="scientific">Marchantia polymorpha</name>
    <name type="common">Common liverwort</name>
    <name type="synonym">Marchantia aquatica</name>
    <dbReference type="NCBI Taxonomy" id="3197"/>
    <lineage>
        <taxon>Eukaryota</taxon>
        <taxon>Viridiplantae</taxon>
        <taxon>Streptophyta</taxon>
        <taxon>Embryophyta</taxon>
        <taxon>Marchantiophyta</taxon>
        <taxon>Marchantiopsida</taxon>
        <taxon>Marchantiidae</taxon>
        <taxon>Marchantiales</taxon>
        <taxon>Marchantiaceae</taxon>
        <taxon>Marchantia</taxon>
    </lineage>
</organism>
<keyword evidence="2 4" id="KW-0863">Zinc-finger</keyword>
<dbReference type="InterPro" id="IPR043145">
    <property type="entry name" value="Znf_ZZ_sf"/>
</dbReference>
<reference evidence="8" key="1">
    <citation type="journal article" date="2017" name="Cell">
        <title>Insights into land plant evolution garnered from the Marchantia polymorpha genome.</title>
        <authorList>
            <person name="Bowman J.L."/>
            <person name="Kohchi T."/>
            <person name="Yamato K.T."/>
            <person name="Jenkins J."/>
            <person name="Shu S."/>
            <person name="Ishizaki K."/>
            <person name="Yamaoka S."/>
            <person name="Nishihama R."/>
            <person name="Nakamura Y."/>
            <person name="Berger F."/>
            <person name="Adam C."/>
            <person name="Aki S.S."/>
            <person name="Althoff F."/>
            <person name="Araki T."/>
            <person name="Arteaga-Vazquez M.A."/>
            <person name="Balasubrmanian S."/>
            <person name="Barry K."/>
            <person name="Bauer D."/>
            <person name="Boehm C.R."/>
            <person name="Briginshaw L."/>
            <person name="Caballero-Perez J."/>
            <person name="Catarino B."/>
            <person name="Chen F."/>
            <person name="Chiyoda S."/>
            <person name="Chovatia M."/>
            <person name="Davies K.M."/>
            <person name="Delmans M."/>
            <person name="Demura T."/>
            <person name="Dierschke T."/>
            <person name="Dolan L."/>
            <person name="Dorantes-Acosta A.E."/>
            <person name="Eklund D.M."/>
            <person name="Florent S.N."/>
            <person name="Flores-Sandoval E."/>
            <person name="Fujiyama A."/>
            <person name="Fukuzawa H."/>
            <person name="Galik B."/>
            <person name="Grimanelli D."/>
            <person name="Grimwood J."/>
            <person name="Grossniklaus U."/>
            <person name="Hamada T."/>
            <person name="Haseloff J."/>
            <person name="Hetherington A.J."/>
            <person name="Higo A."/>
            <person name="Hirakawa Y."/>
            <person name="Hundley H.N."/>
            <person name="Ikeda Y."/>
            <person name="Inoue K."/>
            <person name="Inoue S.I."/>
            <person name="Ishida S."/>
            <person name="Jia Q."/>
            <person name="Kakita M."/>
            <person name="Kanazawa T."/>
            <person name="Kawai Y."/>
            <person name="Kawashima T."/>
            <person name="Kennedy M."/>
            <person name="Kinose K."/>
            <person name="Kinoshita T."/>
            <person name="Kohara Y."/>
            <person name="Koide E."/>
            <person name="Komatsu K."/>
            <person name="Kopischke S."/>
            <person name="Kubo M."/>
            <person name="Kyozuka J."/>
            <person name="Lagercrantz U."/>
            <person name="Lin S.S."/>
            <person name="Lindquist E."/>
            <person name="Lipzen A.M."/>
            <person name="Lu C.W."/>
            <person name="De Luna E."/>
            <person name="Martienssen R.A."/>
            <person name="Minamino N."/>
            <person name="Mizutani M."/>
            <person name="Mizutani M."/>
            <person name="Mochizuki N."/>
            <person name="Monte I."/>
            <person name="Mosher R."/>
            <person name="Nagasaki H."/>
            <person name="Nakagami H."/>
            <person name="Naramoto S."/>
            <person name="Nishitani K."/>
            <person name="Ohtani M."/>
            <person name="Okamoto T."/>
            <person name="Okumura M."/>
            <person name="Phillips J."/>
            <person name="Pollak B."/>
            <person name="Reinders A."/>
            <person name="Rovekamp M."/>
            <person name="Sano R."/>
            <person name="Sawa S."/>
            <person name="Schmid M.W."/>
            <person name="Shirakawa M."/>
            <person name="Solano R."/>
            <person name="Spunde A."/>
            <person name="Suetsugu N."/>
            <person name="Sugano S."/>
            <person name="Sugiyama A."/>
            <person name="Sun R."/>
            <person name="Suzuki Y."/>
            <person name="Takenaka M."/>
            <person name="Takezawa D."/>
            <person name="Tomogane H."/>
            <person name="Tsuzuki M."/>
            <person name="Ueda T."/>
            <person name="Umeda M."/>
            <person name="Ward J.M."/>
            <person name="Watanabe Y."/>
            <person name="Yazaki K."/>
            <person name="Yokoyama R."/>
            <person name="Yoshitake Y."/>
            <person name="Yotsui I."/>
            <person name="Zachgo S."/>
            <person name="Schmutz J."/>
        </authorList>
    </citation>
    <scope>NUCLEOTIDE SEQUENCE [LARGE SCALE GENOMIC DNA]</scope>
    <source>
        <strain evidence="8">Tak-1</strain>
    </source>
</reference>
<dbReference type="SUPFAM" id="SSF57850">
    <property type="entry name" value="RING/U-box"/>
    <property type="match status" value="3"/>
</dbReference>
<dbReference type="OrthoDB" id="661148at2759"/>
<dbReference type="Pfam" id="PF00569">
    <property type="entry name" value="ZZ"/>
    <property type="match status" value="1"/>
</dbReference>
<accession>A0A2R6W2V0</accession>
<dbReference type="Proteomes" id="UP000244005">
    <property type="component" value="Unassembled WGS sequence"/>
</dbReference>
<keyword evidence="1" id="KW-0479">Metal-binding</keyword>
<feature type="compositionally biased region" description="Low complexity" evidence="5">
    <location>
        <begin position="512"/>
        <end position="553"/>
    </location>
</feature>
<feature type="region of interest" description="Disordered" evidence="5">
    <location>
        <begin position="456"/>
        <end position="561"/>
    </location>
</feature>
<feature type="region of interest" description="Disordered" evidence="5">
    <location>
        <begin position="317"/>
        <end position="444"/>
    </location>
</feature>
<evidence type="ECO:0000256" key="3">
    <source>
        <dbReference type="ARBA" id="ARBA00022833"/>
    </source>
</evidence>
<feature type="region of interest" description="Disordered" evidence="5">
    <location>
        <begin position="269"/>
        <end position="299"/>
    </location>
</feature>
<dbReference type="GO" id="GO:0008270">
    <property type="term" value="F:zinc ion binding"/>
    <property type="evidence" value="ECO:0007669"/>
    <property type="project" value="UniProtKB-KW"/>
</dbReference>
<dbReference type="SMART" id="SM00291">
    <property type="entry name" value="ZnF_ZZ"/>
    <property type="match status" value="3"/>
</dbReference>
<protein>
    <recommendedName>
        <fullName evidence="6">ZZ-type domain-containing protein</fullName>
    </recommendedName>
</protein>
<dbReference type="PANTHER" id="PTHR20930:SF0">
    <property type="entry name" value="PROTEIN ILRUN"/>
    <property type="match status" value="1"/>
</dbReference>
<dbReference type="EMBL" id="KZ772842">
    <property type="protein sequence ID" value="PTQ28142.1"/>
    <property type="molecule type" value="Genomic_DNA"/>
</dbReference>
<evidence type="ECO:0000313" key="8">
    <source>
        <dbReference type="Proteomes" id="UP000244005"/>
    </source>
</evidence>
<evidence type="ECO:0000256" key="4">
    <source>
        <dbReference type="PROSITE-ProRule" id="PRU00228"/>
    </source>
</evidence>
<evidence type="ECO:0000256" key="2">
    <source>
        <dbReference type="ARBA" id="ARBA00022771"/>
    </source>
</evidence>
<gene>
    <name evidence="7" type="ORF">MARPO_0172s0014</name>
</gene>
<dbReference type="PROSITE" id="PS50135">
    <property type="entry name" value="ZF_ZZ_2"/>
    <property type="match status" value="1"/>
</dbReference>
<dbReference type="InterPro" id="IPR000433">
    <property type="entry name" value="Znf_ZZ"/>
</dbReference>
<dbReference type="AlphaFoldDB" id="A0A2R6W2V0"/>